<sequence length="252" mass="26031">MSTVDRQRITQQQAVGAGVQVVLLVGLWAGGGLDEAGWLAGIAYLVALWSVLAAAVHRAGITTLGPADIVTLVRAGLVGGVTALVADGLVTGDAPVAPLVVIAAVALALDAVDGQVARRTGTVSALGARFDMEVDAFLVLVLSIHVAVLLGPWVLAIGAMRYVFVAASRLAPWMRSALPTRYSAKTVAALQGIALVVAASEALPFLLAVALVAVALTLLVWSFGESVVWLWRNSRLPARPDDAAMVGPHPRE</sequence>
<keyword evidence="1 2" id="KW-0808">Transferase</keyword>
<proteinExistence type="inferred from homology"/>
<dbReference type="RefSeq" id="WP_169399354.1">
    <property type="nucleotide sequence ID" value="NZ_BAAAJH010000003.1"/>
</dbReference>
<feature type="transmembrane region" description="Helical" evidence="3">
    <location>
        <begin position="36"/>
        <end position="57"/>
    </location>
</feature>
<dbReference type="InterPro" id="IPR000462">
    <property type="entry name" value="CDP-OH_P_trans"/>
</dbReference>
<evidence type="ECO:0000256" key="3">
    <source>
        <dbReference type="SAM" id="Phobius"/>
    </source>
</evidence>
<protein>
    <submittedName>
        <fullName evidence="4">CDP-alcohol phosphatidyltransferase family protein</fullName>
    </submittedName>
</protein>
<dbReference type="InterPro" id="IPR043130">
    <property type="entry name" value="CDP-OH_PTrfase_TM_dom"/>
</dbReference>
<organism evidence="4 5">
    <name type="scientific">Pseudonocardia xinjiangensis</name>
    <dbReference type="NCBI Taxonomy" id="75289"/>
    <lineage>
        <taxon>Bacteria</taxon>
        <taxon>Bacillati</taxon>
        <taxon>Actinomycetota</taxon>
        <taxon>Actinomycetes</taxon>
        <taxon>Pseudonocardiales</taxon>
        <taxon>Pseudonocardiaceae</taxon>
        <taxon>Pseudonocardia</taxon>
    </lineage>
</organism>
<dbReference type="Pfam" id="PF01066">
    <property type="entry name" value="CDP-OH_P_transf"/>
    <property type="match status" value="1"/>
</dbReference>
<keyword evidence="3" id="KW-0812">Transmembrane</keyword>
<feature type="transmembrane region" description="Helical" evidence="3">
    <location>
        <begin position="12"/>
        <end position="30"/>
    </location>
</feature>
<dbReference type="EMBL" id="JAAXKY010000141">
    <property type="protein sequence ID" value="NMH81315.1"/>
    <property type="molecule type" value="Genomic_DNA"/>
</dbReference>
<feature type="transmembrane region" description="Helical" evidence="3">
    <location>
        <begin position="96"/>
        <end position="116"/>
    </location>
</feature>
<keyword evidence="3" id="KW-1133">Transmembrane helix</keyword>
<evidence type="ECO:0000256" key="1">
    <source>
        <dbReference type="ARBA" id="ARBA00022679"/>
    </source>
</evidence>
<comment type="caution">
    <text evidence="4">The sequence shown here is derived from an EMBL/GenBank/DDBJ whole genome shotgun (WGS) entry which is preliminary data.</text>
</comment>
<evidence type="ECO:0000313" key="5">
    <source>
        <dbReference type="Proteomes" id="UP001296706"/>
    </source>
</evidence>
<name>A0ABX1RLQ3_9PSEU</name>
<feature type="transmembrane region" description="Helical" evidence="3">
    <location>
        <begin position="137"/>
        <end position="164"/>
    </location>
</feature>
<keyword evidence="3" id="KW-0472">Membrane</keyword>
<feature type="transmembrane region" description="Helical" evidence="3">
    <location>
        <begin position="205"/>
        <end position="231"/>
    </location>
</feature>
<dbReference type="Proteomes" id="UP001296706">
    <property type="component" value="Unassembled WGS sequence"/>
</dbReference>
<keyword evidence="5" id="KW-1185">Reference proteome</keyword>
<dbReference type="PROSITE" id="PS00379">
    <property type="entry name" value="CDP_ALCOHOL_P_TRANSF"/>
    <property type="match status" value="1"/>
</dbReference>
<evidence type="ECO:0000313" key="4">
    <source>
        <dbReference type="EMBL" id="NMH81315.1"/>
    </source>
</evidence>
<reference evidence="4 5" key="1">
    <citation type="submission" date="2020-04" db="EMBL/GenBank/DDBJ databases">
        <authorList>
            <person name="Klaysubun C."/>
            <person name="Duangmal K."/>
            <person name="Lipun K."/>
        </authorList>
    </citation>
    <scope>NUCLEOTIDE SEQUENCE [LARGE SCALE GENOMIC DNA]</scope>
    <source>
        <strain evidence="4 5">JCM 11839</strain>
    </source>
</reference>
<feature type="transmembrane region" description="Helical" evidence="3">
    <location>
        <begin position="69"/>
        <end position="90"/>
    </location>
</feature>
<dbReference type="InterPro" id="IPR048254">
    <property type="entry name" value="CDP_ALCOHOL_P_TRANSF_CS"/>
</dbReference>
<evidence type="ECO:0000256" key="2">
    <source>
        <dbReference type="RuleBase" id="RU003750"/>
    </source>
</evidence>
<accession>A0ABX1RLQ3</accession>
<comment type="similarity">
    <text evidence="2">Belongs to the CDP-alcohol phosphatidyltransferase class-I family.</text>
</comment>
<dbReference type="Gene3D" id="1.20.120.1760">
    <property type="match status" value="1"/>
</dbReference>
<gene>
    <name evidence="4" type="ORF">HF577_30020</name>
</gene>